<sequence>MLKTIGRETWNSIKITLVLLVLCVILYPLVVWGVGQLVFNKQANGSLIKDQQGNVIGSELIGQQFTRPEYFHGRPSVVGYNAAGSGASNLGPTNPQLIEGNGSEVTVVPGATPPPGGTPVAGKDNTYYVPGSYLGIKNYAEQFRLENGLAADAKLPADIVTASGSGLDPQISVEAANLQVTRIVAARTALGGKNAGISVAKVKELITQNTDGRDLGVLGEPRVNVLKLNLALDAAFEKPPAPAK</sequence>
<dbReference type="HAMAP" id="MF_00276">
    <property type="entry name" value="KdpC"/>
    <property type="match status" value="1"/>
</dbReference>
<evidence type="ECO:0000313" key="14">
    <source>
        <dbReference type="Proteomes" id="UP000521676"/>
    </source>
</evidence>
<keyword evidence="4 11" id="KW-0812">Transmembrane</keyword>
<dbReference type="EMBL" id="JACATZ010000001">
    <property type="protein sequence ID" value="NWJ45616.1"/>
    <property type="molecule type" value="Genomic_DNA"/>
</dbReference>
<evidence type="ECO:0000256" key="9">
    <source>
        <dbReference type="ARBA" id="ARBA00023065"/>
    </source>
</evidence>
<organism evidence="12 14">
    <name type="scientific">Candidatus Chlorohelix allophototropha</name>
    <dbReference type="NCBI Taxonomy" id="3003348"/>
    <lineage>
        <taxon>Bacteria</taxon>
        <taxon>Bacillati</taxon>
        <taxon>Chloroflexota</taxon>
        <taxon>Chloroflexia</taxon>
        <taxon>Candidatus Chloroheliales</taxon>
        <taxon>Candidatus Chloroheliaceae</taxon>
        <taxon>Candidatus Chlorohelix</taxon>
    </lineage>
</organism>
<evidence type="ECO:0000256" key="7">
    <source>
        <dbReference type="ARBA" id="ARBA00022958"/>
    </source>
</evidence>
<evidence type="ECO:0000256" key="2">
    <source>
        <dbReference type="ARBA" id="ARBA00022475"/>
    </source>
</evidence>
<proteinExistence type="inferred from homology"/>
<evidence type="ECO:0000256" key="4">
    <source>
        <dbReference type="ARBA" id="ARBA00022692"/>
    </source>
</evidence>
<keyword evidence="8 11" id="KW-1133">Transmembrane helix</keyword>
<feature type="transmembrane region" description="Helical" evidence="11">
    <location>
        <begin position="12"/>
        <end position="34"/>
    </location>
</feature>
<dbReference type="GO" id="GO:0008556">
    <property type="term" value="F:P-type potassium transmembrane transporter activity"/>
    <property type="evidence" value="ECO:0007669"/>
    <property type="project" value="InterPro"/>
</dbReference>
<evidence type="ECO:0000256" key="6">
    <source>
        <dbReference type="ARBA" id="ARBA00022840"/>
    </source>
</evidence>
<evidence type="ECO:0000313" key="15">
    <source>
        <dbReference type="Proteomes" id="UP001431572"/>
    </source>
</evidence>
<keyword evidence="6 11" id="KW-0067">ATP-binding</keyword>
<comment type="subunit">
    <text evidence="11">The system is composed of three essential subunits: KdpA, KdpB and KdpC.</text>
</comment>
<comment type="function">
    <text evidence="11">Part of the high-affinity ATP-driven potassium transport (or Kdp) system, which catalyzes the hydrolysis of ATP coupled with the electrogenic transport of potassium into the cytoplasm. This subunit acts as a catalytic chaperone that increases the ATP-binding affinity of the ATP-hydrolyzing subunit KdpB by the formation of a transient KdpB/KdpC/ATP ternary complex.</text>
</comment>
<protein>
    <recommendedName>
        <fullName evidence="11">Potassium-transporting ATPase KdpC subunit</fullName>
    </recommendedName>
    <alternativeName>
        <fullName evidence="11">ATP phosphohydrolase [potassium-transporting] C chain</fullName>
    </alternativeName>
    <alternativeName>
        <fullName evidence="11">Potassium-binding and translocating subunit C</fullName>
    </alternativeName>
    <alternativeName>
        <fullName evidence="11">Potassium-translocating ATPase C chain</fullName>
    </alternativeName>
</protein>
<dbReference type="Proteomes" id="UP001431572">
    <property type="component" value="Chromosome 1"/>
</dbReference>
<evidence type="ECO:0000256" key="11">
    <source>
        <dbReference type="HAMAP-Rule" id="MF_00276"/>
    </source>
</evidence>
<dbReference type="GO" id="GO:0005524">
    <property type="term" value="F:ATP binding"/>
    <property type="evidence" value="ECO:0007669"/>
    <property type="project" value="UniProtKB-UniRule"/>
</dbReference>
<evidence type="ECO:0000313" key="12">
    <source>
        <dbReference type="EMBL" id="NWJ45616.1"/>
    </source>
</evidence>
<dbReference type="Proteomes" id="UP000521676">
    <property type="component" value="Unassembled WGS sequence"/>
</dbReference>
<dbReference type="EMBL" id="CP128399">
    <property type="protein sequence ID" value="WJW67489.1"/>
    <property type="molecule type" value="Genomic_DNA"/>
</dbReference>
<keyword evidence="7 11" id="KW-0630">Potassium</keyword>
<dbReference type="PIRSF" id="PIRSF001296">
    <property type="entry name" value="K_ATPase_KdpC"/>
    <property type="match status" value="1"/>
</dbReference>
<dbReference type="AlphaFoldDB" id="A0A8T7M2V5"/>
<keyword evidence="9 11" id="KW-0406">Ion transport</keyword>
<comment type="similarity">
    <text evidence="11">Belongs to the KdpC family.</text>
</comment>
<dbReference type="GO" id="GO:0005886">
    <property type="term" value="C:plasma membrane"/>
    <property type="evidence" value="ECO:0007669"/>
    <property type="project" value="UniProtKB-SubCell"/>
</dbReference>
<reference evidence="13" key="2">
    <citation type="journal article" date="2024" name="Nature">
        <title>Anoxygenic phototroph of the Chloroflexota uses a type I reaction centre.</title>
        <authorList>
            <person name="Tsuji J.M."/>
            <person name="Shaw N.A."/>
            <person name="Nagashima S."/>
            <person name="Venkiteswaran J.J."/>
            <person name="Schiff S.L."/>
            <person name="Watanabe T."/>
            <person name="Fukui M."/>
            <person name="Hanada S."/>
            <person name="Tank M."/>
            <person name="Neufeld J.D."/>
        </authorList>
    </citation>
    <scope>NUCLEOTIDE SEQUENCE</scope>
    <source>
        <strain evidence="13">L227-S17</strain>
    </source>
</reference>
<evidence type="ECO:0000256" key="10">
    <source>
        <dbReference type="ARBA" id="ARBA00023136"/>
    </source>
</evidence>
<accession>A0A8T7M2V5</accession>
<evidence type="ECO:0000256" key="8">
    <source>
        <dbReference type="ARBA" id="ARBA00022989"/>
    </source>
</evidence>
<keyword evidence="1 11" id="KW-0813">Transport</keyword>
<keyword evidence="5 11" id="KW-0547">Nucleotide-binding</keyword>
<gene>
    <name evidence="11" type="primary">kdpC</name>
    <name evidence="12" type="ORF">HXX08_07035</name>
    <name evidence="13" type="ORF">OZ401_000755</name>
</gene>
<keyword evidence="3 11" id="KW-0633">Potassium transport</keyword>
<dbReference type="PANTHER" id="PTHR30042">
    <property type="entry name" value="POTASSIUM-TRANSPORTING ATPASE C CHAIN"/>
    <property type="match status" value="1"/>
</dbReference>
<evidence type="ECO:0000256" key="1">
    <source>
        <dbReference type="ARBA" id="ARBA00022448"/>
    </source>
</evidence>
<evidence type="ECO:0000256" key="3">
    <source>
        <dbReference type="ARBA" id="ARBA00022538"/>
    </source>
</evidence>
<dbReference type="PANTHER" id="PTHR30042:SF2">
    <property type="entry name" value="POTASSIUM-TRANSPORTING ATPASE KDPC SUBUNIT"/>
    <property type="match status" value="1"/>
</dbReference>
<reference evidence="12 14" key="1">
    <citation type="submission" date="2020-06" db="EMBL/GenBank/DDBJ databases">
        <title>Anoxygenic phototrophic Chloroflexota member uses a Type I reaction center.</title>
        <authorList>
            <person name="Tsuji J.M."/>
            <person name="Shaw N.A."/>
            <person name="Nagashima S."/>
            <person name="Venkiteswaran J."/>
            <person name="Schiff S.L."/>
            <person name="Hanada S."/>
            <person name="Tank M."/>
            <person name="Neufeld J.D."/>
        </authorList>
    </citation>
    <scope>NUCLEOTIDE SEQUENCE [LARGE SCALE GENOMIC DNA]</scope>
    <source>
        <strain evidence="12">L227-S17</strain>
    </source>
</reference>
<dbReference type="Pfam" id="PF02669">
    <property type="entry name" value="KdpC"/>
    <property type="match status" value="2"/>
</dbReference>
<evidence type="ECO:0000256" key="5">
    <source>
        <dbReference type="ARBA" id="ARBA00022741"/>
    </source>
</evidence>
<name>A0A8T7M2V5_9CHLR</name>
<keyword evidence="15" id="KW-1185">Reference proteome</keyword>
<keyword evidence="2 11" id="KW-1003">Cell membrane</keyword>
<keyword evidence="10 11" id="KW-0472">Membrane</keyword>
<dbReference type="InterPro" id="IPR003820">
    <property type="entry name" value="KdpC"/>
</dbReference>
<evidence type="ECO:0000313" key="13">
    <source>
        <dbReference type="EMBL" id="WJW67489.1"/>
    </source>
</evidence>
<dbReference type="RefSeq" id="WP_341469383.1">
    <property type="nucleotide sequence ID" value="NZ_CP128399.1"/>
</dbReference>
<comment type="subcellular location">
    <subcellularLocation>
        <location evidence="11">Cell membrane</location>
        <topology evidence="11">Single-pass membrane protein</topology>
    </subcellularLocation>
</comment>